<dbReference type="PROSITE" id="PS50048">
    <property type="entry name" value="ZN2_CY6_FUNGAL_2"/>
    <property type="match status" value="1"/>
</dbReference>
<dbReference type="InterPro" id="IPR001138">
    <property type="entry name" value="Zn2Cys6_DnaBD"/>
</dbReference>
<name>A0A135SIM4_9PEZI</name>
<feature type="compositionally biased region" description="Basic residues" evidence="2">
    <location>
        <begin position="20"/>
        <end position="32"/>
    </location>
</feature>
<dbReference type="OrthoDB" id="416217at2759"/>
<dbReference type="Pfam" id="PF00172">
    <property type="entry name" value="Zn_clus"/>
    <property type="match status" value="1"/>
</dbReference>
<evidence type="ECO:0000259" key="3">
    <source>
        <dbReference type="PROSITE" id="PS50048"/>
    </source>
</evidence>
<dbReference type="CDD" id="cd00067">
    <property type="entry name" value="GAL4"/>
    <property type="match status" value="1"/>
</dbReference>
<dbReference type="SUPFAM" id="SSF57701">
    <property type="entry name" value="Zn2/Cys6 DNA-binding domain"/>
    <property type="match status" value="1"/>
</dbReference>
<dbReference type="GO" id="GO:0000981">
    <property type="term" value="F:DNA-binding transcription factor activity, RNA polymerase II-specific"/>
    <property type="evidence" value="ECO:0007669"/>
    <property type="project" value="InterPro"/>
</dbReference>
<accession>A0A135SIM4</accession>
<evidence type="ECO:0000313" key="4">
    <source>
        <dbReference type="EMBL" id="KXH35741.1"/>
    </source>
</evidence>
<proteinExistence type="predicted"/>
<dbReference type="PROSITE" id="PS00463">
    <property type="entry name" value="ZN2_CY6_FUNGAL_1"/>
    <property type="match status" value="1"/>
</dbReference>
<feature type="compositionally biased region" description="Polar residues" evidence="2">
    <location>
        <begin position="1"/>
        <end position="19"/>
    </location>
</feature>
<evidence type="ECO:0000256" key="2">
    <source>
        <dbReference type="SAM" id="MobiDB-lite"/>
    </source>
</evidence>
<dbReference type="EMBL" id="JFBX01000555">
    <property type="protein sequence ID" value="KXH35741.1"/>
    <property type="molecule type" value="Genomic_DNA"/>
</dbReference>
<organism evidence="4 5">
    <name type="scientific">Colletotrichum simmondsii</name>
    <dbReference type="NCBI Taxonomy" id="703756"/>
    <lineage>
        <taxon>Eukaryota</taxon>
        <taxon>Fungi</taxon>
        <taxon>Dikarya</taxon>
        <taxon>Ascomycota</taxon>
        <taxon>Pezizomycotina</taxon>
        <taxon>Sordariomycetes</taxon>
        <taxon>Hypocreomycetidae</taxon>
        <taxon>Glomerellales</taxon>
        <taxon>Glomerellaceae</taxon>
        <taxon>Colletotrichum</taxon>
        <taxon>Colletotrichum acutatum species complex</taxon>
    </lineage>
</organism>
<dbReference type="GO" id="GO:0008270">
    <property type="term" value="F:zinc ion binding"/>
    <property type="evidence" value="ECO:0007669"/>
    <property type="project" value="InterPro"/>
</dbReference>
<feature type="region of interest" description="Disordered" evidence="2">
    <location>
        <begin position="313"/>
        <end position="332"/>
    </location>
</feature>
<protein>
    <recommendedName>
        <fullName evidence="3">Zn(2)-C6 fungal-type domain-containing protein</fullName>
    </recommendedName>
</protein>
<evidence type="ECO:0000313" key="5">
    <source>
        <dbReference type="Proteomes" id="UP000070328"/>
    </source>
</evidence>
<dbReference type="PANTHER" id="PTHR47657:SF13">
    <property type="entry name" value="ZN(2)-C6 FUNGAL-TYPE DOMAIN-CONTAINING PROTEIN-RELATED"/>
    <property type="match status" value="1"/>
</dbReference>
<dbReference type="InterPro" id="IPR052400">
    <property type="entry name" value="Zn2-C6_fungal_TF"/>
</dbReference>
<dbReference type="AlphaFoldDB" id="A0A135SIM4"/>
<keyword evidence="5" id="KW-1185">Reference proteome</keyword>
<dbReference type="InterPro" id="IPR036864">
    <property type="entry name" value="Zn2-C6_fun-type_DNA-bd_sf"/>
</dbReference>
<gene>
    <name evidence="4" type="ORF">CSIM01_05134</name>
</gene>
<dbReference type="Gene3D" id="4.10.240.10">
    <property type="entry name" value="Zn(2)-C6 fungal-type DNA-binding domain"/>
    <property type="match status" value="1"/>
</dbReference>
<reference evidence="4 5" key="1">
    <citation type="submission" date="2014-02" db="EMBL/GenBank/DDBJ databases">
        <title>The genome sequence of Colletotrichum simmondsii CBS122122.</title>
        <authorList>
            <person name="Baroncelli R."/>
            <person name="Thon M.R."/>
        </authorList>
    </citation>
    <scope>NUCLEOTIDE SEQUENCE [LARGE SCALE GENOMIC DNA]</scope>
    <source>
        <strain evidence="4 5">CBS122122</strain>
    </source>
</reference>
<keyword evidence="1" id="KW-0539">Nucleus</keyword>
<evidence type="ECO:0000256" key="1">
    <source>
        <dbReference type="ARBA" id="ARBA00023242"/>
    </source>
</evidence>
<feature type="region of interest" description="Disordered" evidence="2">
    <location>
        <begin position="1"/>
        <end position="32"/>
    </location>
</feature>
<dbReference type="SMART" id="SM00066">
    <property type="entry name" value="GAL4"/>
    <property type="match status" value="1"/>
</dbReference>
<dbReference type="PANTHER" id="PTHR47657">
    <property type="entry name" value="STEROL REGULATORY ELEMENT-BINDING PROTEIN ECM22"/>
    <property type="match status" value="1"/>
</dbReference>
<feature type="domain" description="Zn(2)-C6 fungal-type" evidence="3">
    <location>
        <begin position="33"/>
        <end position="64"/>
    </location>
</feature>
<dbReference type="Proteomes" id="UP000070328">
    <property type="component" value="Unassembled WGS sequence"/>
</dbReference>
<feature type="compositionally biased region" description="Polar residues" evidence="2">
    <location>
        <begin position="314"/>
        <end position="323"/>
    </location>
</feature>
<comment type="caution">
    <text evidence="4">The sequence shown here is derived from an EMBL/GenBank/DDBJ whole genome shotgun (WGS) entry which is preliminary data.</text>
</comment>
<sequence length="480" mass="53437">MTDQPEQSEANEVVGTSRNPKGRRTTHKKSRRGCMQCKRRKVKCDESRPICLNCLRRDDVDCSFRRQLSGTSTDTGPGTEDVINIDQEDPFLFDLSALARIGDGRSEYVARQIAVALRTQAATLAQINTRLSSLETSLQHVSNNNILVPPQPGRHSELALLHHWCTVTAPCLSWSDAEAQLWQVRLPQIGFQHSHVLHLLLSLTALHEAYLGTSDSRELLLTTARSYLASGTRGASSLILGLSDETFEVIYTSAVLIGLNALAEGPQPGDYAAFSDEGRPKFLALLRGLQTVKSGQFSTDHSTIKVTGRALWSKSPSPVSTPSLAPRGGQESEGMAMSYEEHLRALRQALSVWDPSNLMYKFACRIALDDLEPFLVACFDDMHKADSEMQERAEKAHIQFPFGWLYRAPQAFTQGLEERHAIPLCILACFAVVLKRTSDTWPIEGWPEHMMSGIHKWVPREYADLLLWPTEALESIEPSS</sequence>